<dbReference type="GO" id="GO:0050660">
    <property type="term" value="F:flavin adenine dinucleotide binding"/>
    <property type="evidence" value="ECO:0007669"/>
    <property type="project" value="InterPro"/>
</dbReference>
<keyword evidence="14" id="KW-1185">Reference proteome</keyword>
<proteinExistence type="predicted"/>
<dbReference type="KEGG" id="ddr:Deide_3p01900"/>
<feature type="transmembrane region" description="Helical" evidence="10">
    <location>
        <begin position="100"/>
        <end position="122"/>
    </location>
</feature>
<reference evidence="13 14" key="1">
    <citation type="journal article" date="2009" name="PLoS Genet.">
        <title>Alliance of proteomics and genomics to unravel the specificities of Sahara bacterium Deinococcus deserti.</title>
        <authorList>
            <person name="de Groot A."/>
            <person name="Dulermo R."/>
            <person name="Ortet P."/>
            <person name="Blanchard L."/>
            <person name="Guerin P."/>
            <person name="Fernandez B."/>
            <person name="Vacherie B."/>
            <person name="Dossat C."/>
            <person name="Jolivet E."/>
            <person name="Siguier P."/>
            <person name="Chandler M."/>
            <person name="Barakat M."/>
            <person name="Dedieu A."/>
            <person name="Barbe V."/>
            <person name="Heulin T."/>
            <person name="Sommer S."/>
            <person name="Achouak W."/>
            <person name="Armengaud J."/>
        </authorList>
    </citation>
    <scope>NUCLEOTIDE SEQUENCE [LARGE SCALE GENOMIC DNA]</scope>
    <source>
        <strain evidence="14">DSM 17065 / CIP 109153 / LMG 22923 / VCD115</strain>
        <plasmid evidence="14">pDeide3</plasmid>
    </source>
</reference>
<dbReference type="HOGENOM" id="CLU_015237_4_0_0"/>
<keyword evidence="13" id="KW-0614">Plasmid</keyword>
<dbReference type="InterPro" id="IPR002550">
    <property type="entry name" value="CNNM"/>
</dbReference>
<evidence type="ECO:0000313" key="14">
    <source>
        <dbReference type="Proteomes" id="UP000002208"/>
    </source>
</evidence>
<feature type="transmembrane region" description="Helical" evidence="10">
    <location>
        <begin position="6"/>
        <end position="26"/>
    </location>
</feature>
<evidence type="ECO:0000256" key="6">
    <source>
        <dbReference type="ARBA" id="ARBA00023122"/>
    </source>
</evidence>
<feature type="transmembrane region" description="Helical" evidence="10">
    <location>
        <begin position="143"/>
        <end position="163"/>
    </location>
</feature>
<dbReference type="SMART" id="SM01091">
    <property type="entry name" value="CorC_HlyC"/>
    <property type="match status" value="1"/>
</dbReference>
<dbReference type="Gene3D" id="3.10.580.10">
    <property type="entry name" value="CBS-domain"/>
    <property type="match status" value="1"/>
</dbReference>
<sequence>MTAALPFLVILMMVALNALYVAAEFATVGSRRSRVQEAAEGGHRTAADLLDILKDPKRLDTYVAACQIGITLSSLVAGAYGQAQLIPLLTPVVGPVGGPVLATVLVLVLITALQVVLGELLPKTVALRYPERLAMATLRPIQFSLFVFRPLISLFNGTAFFLMRALKLQVDHSHAHVHSPEELEDLYRQSARGGLIDASERNMVAGVLNVEDRVVREIMTPRTKLVVVPGHLTVREALARLANTPYTRFPVSGDTPDDVTGIIHLRQLFLAGESQPGRLVSDVARPPLIVAESMPVPELWRRLREASRHAAIAVDEYGGVAGMATLEDALEEIFGEMQDEFDHEEDPITVDGDRVLVRGDVLIDLLNDRFELDLPTDEVDTVSGLMWHELGRLPMVGDEAGVRNLTLRVEAMDRRAVQRASFILPRGTTDGDTGRTV</sequence>
<dbReference type="CDD" id="cd04590">
    <property type="entry name" value="CBS_pair_CorC_HlyC_assoc"/>
    <property type="match status" value="1"/>
</dbReference>
<comment type="subcellular location">
    <subcellularLocation>
        <location evidence="1">Cell membrane</location>
        <topology evidence="1">Multi-pass membrane protein</topology>
    </subcellularLocation>
</comment>
<evidence type="ECO:0000259" key="11">
    <source>
        <dbReference type="PROSITE" id="PS51371"/>
    </source>
</evidence>
<dbReference type="Pfam" id="PF03471">
    <property type="entry name" value="CorC_HlyC"/>
    <property type="match status" value="1"/>
</dbReference>
<dbReference type="Proteomes" id="UP000002208">
    <property type="component" value="Plasmid 3"/>
</dbReference>
<evidence type="ECO:0000256" key="7">
    <source>
        <dbReference type="ARBA" id="ARBA00023136"/>
    </source>
</evidence>
<dbReference type="Gene3D" id="3.30.465.10">
    <property type="match status" value="1"/>
</dbReference>
<dbReference type="SUPFAM" id="SSF54631">
    <property type="entry name" value="CBS-domain pair"/>
    <property type="match status" value="1"/>
</dbReference>
<dbReference type="EMBL" id="CP001117">
    <property type="protein sequence ID" value="ACO48140.1"/>
    <property type="molecule type" value="Genomic_DNA"/>
</dbReference>
<dbReference type="InterPro" id="IPR051676">
    <property type="entry name" value="UPF0053_domain"/>
</dbReference>
<keyword evidence="2" id="KW-1003">Cell membrane</keyword>
<evidence type="ECO:0000256" key="2">
    <source>
        <dbReference type="ARBA" id="ARBA00022475"/>
    </source>
</evidence>
<evidence type="ECO:0000259" key="12">
    <source>
        <dbReference type="PROSITE" id="PS51846"/>
    </source>
</evidence>
<evidence type="ECO:0000256" key="10">
    <source>
        <dbReference type="SAM" id="Phobius"/>
    </source>
</evidence>
<dbReference type="PANTHER" id="PTHR43099:SF4">
    <property type="entry name" value="INTEGRAL MEMBRANE PROTEIN"/>
    <property type="match status" value="1"/>
</dbReference>
<accession>C1D3R1</accession>
<geneLocation type="plasmid" evidence="14">
    <name>pDeide3</name>
</geneLocation>
<dbReference type="InterPro" id="IPR044751">
    <property type="entry name" value="Ion_transp-like_CBS"/>
</dbReference>
<feature type="domain" description="CNNM transmembrane" evidence="12">
    <location>
        <begin position="1"/>
        <end position="200"/>
    </location>
</feature>
<dbReference type="OrthoDB" id="9798188at2"/>
<dbReference type="InterPro" id="IPR046342">
    <property type="entry name" value="CBS_dom_sf"/>
</dbReference>
<keyword evidence="6 8" id="KW-0129">CBS domain</keyword>
<evidence type="ECO:0000256" key="8">
    <source>
        <dbReference type="PROSITE-ProRule" id="PRU00703"/>
    </source>
</evidence>
<dbReference type="InterPro" id="IPR000644">
    <property type="entry name" value="CBS_dom"/>
</dbReference>
<evidence type="ECO:0000256" key="3">
    <source>
        <dbReference type="ARBA" id="ARBA00022692"/>
    </source>
</evidence>
<dbReference type="InterPro" id="IPR005170">
    <property type="entry name" value="Transptr-assoc_dom"/>
</dbReference>
<dbReference type="Pfam" id="PF01595">
    <property type="entry name" value="CNNM"/>
    <property type="match status" value="1"/>
</dbReference>
<dbReference type="PROSITE" id="PS51371">
    <property type="entry name" value="CBS"/>
    <property type="match status" value="2"/>
</dbReference>
<organism evidence="13 14">
    <name type="scientific">Deinococcus deserti (strain DSM 17065 / CIP 109153 / LMG 22923 / VCD115)</name>
    <dbReference type="NCBI Taxonomy" id="546414"/>
    <lineage>
        <taxon>Bacteria</taxon>
        <taxon>Thermotogati</taxon>
        <taxon>Deinococcota</taxon>
        <taxon>Deinococci</taxon>
        <taxon>Deinococcales</taxon>
        <taxon>Deinococcaceae</taxon>
        <taxon>Deinococcus</taxon>
    </lineage>
</organism>
<keyword evidence="5 9" id="KW-1133">Transmembrane helix</keyword>
<dbReference type="SUPFAM" id="SSF56176">
    <property type="entry name" value="FAD-binding/transporter-associated domain-like"/>
    <property type="match status" value="1"/>
</dbReference>
<protein>
    <submittedName>
        <fullName evidence="13">Putative hemolysin putative membrane protein</fullName>
    </submittedName>
</protein>
<keyword evidence="4" id="KW-0677">Repeat</keyword>
<dbReference type="Pfam" id="PF00571">
    <property type="entry name" value="CBS"/>
    <property type="match status" value="2"/>
</dbReference>
<dbReference type="InterPro" id="IPR016169">
    <property type="entry name" value="FAD-bd_PCMH_sub2"/>
</dbReference>
<keyword evidence="7 9" id="KW-0472">Membrane</keyword>
<dbReference type="AlphaFoldDB" id="C1D3R1"/>
<dbReference type="RefSeq" id="WP_012695013.1">
    <property type="nucleotide sequence ID" value="NC_012528.1"/>
</dbReference>
<dbReference type="GO" id="GO:0005886">
    <property type="term" value="C:plasma membrane"/>
    <property type="evidence" value="ECO:0007669"/>
    <property type="project" value="UniProtKB-SubCell"/>
</dbReference>
<dbReference type="InterPro" id="IPR036318">
    <property type="entry name" value="FAD-bd_PCMH-like_sf"/>
</dbReference>
<feature type="domain" description="CBS" evidence="11">
    <location>
        <begin position="219"/>
        <end position="279"/>
    </location>
</feature>
<dbReference type="PANTHER" id="PTHR43099">
    <property type="entry name" value="UPF0053 PROTEIN YRKA"/>
    <property type="match status" value="1"/>
</dbReference>
<evidence type="ECO:0000256" key="4">
    <source>
        <dbReference type="ARBA" id="ARBA00022737"/>
    </source>
</evidence>
<feature type="domain" description="CBS" evidence="11">
    <location>
        <begin position="283"/>
        <end position="340"/>
    </location>
</feature>
<dbReference type="FunFam" id="3.10.580.10:FF:000002">
    <property type="entry name" value="Magnesium/cobalt efflux protein CorC"/>
    <property type="match status" value="1"/>
</dbReference>
<name>C1D3R1_DEIDV</name>
<gene>
    <name evidence="13" type="ordered locus">Deide_3p01900</name>
</gene>
<evidence type="ECO:0000313" key="13">
    <source>
        <dbReference type="EMBL" id="ACO48140.1"/>
    </source>
</evidence>
<dbReference type="PROSITE" id="PS51846">
    <property type="entry name" value="CNNM"/>
    <property type="match status" value="1"/>
</dbReference>
<keyword evidence="3 9" id="KW-0812">Transmembrane</keyword>
<evidence type="ECO:0000256" key="5">
    <source>
        <dbReference type="ARBA" id="ARBA00022989"/>
    </source>
</evidence>
<feature type="transmembrane region" description="Helical" evidence="10">
    <location>
        <begin position="62"/>
        <end position="80"/>
    </location>
</feature>
<evidence type="ECO:0000256" key="9">
    <source>
        <dbReference type="PROSITE-ProRule" id="PRU01193"/>
    </source>
</evidence>
<evidence type="ECO:0000256" key="1">
    <source>
        <dbReference type="ARBA" id="ARBA00004651"/>
    </source>
</evidence>